<dbReference type="CDD" id="cd00146">
    <property type="entry name" value="PKD"/>
    <property type="match status" value="1"/>
</dbReference>
<dbReference type="OrthoDB" id="9765926at2"/>
<keyword evidence="1" id="KW-0732">Signal</keyword>
<dbReference type="InterPro" id="IPR022409">
    <property type="entry name" value="PKD/Chitinase_dom"/>
</dbReference>
<dbReference type="SUPFAM" id="SSF63829">
    <property type="entry name" value="Calcium-dependent phosphotriesterase"/>
    <property type="match status" value="1"/>
</dbReference>
<dbReference type="Gene3D" id="2.130.10.10">
    <property type="entry name" value="YVTN repeat-like/Quinoprotein amine dehydrogenase"/>
    <property type="match status" value="1"/>
</dbReference>
<keyword evidence="4" id="KW-1185">Reference proteome</keyword>
<proteinExistence type="predicted"/>
<evidence type="ECO:0000259" key="2">
    <source>
        <dbReference type="PROSITE" id="PS50093"/>
    </source>
</evidence>
<dbReference type="PROSITE" id="PS50093">
    <property type="entry name" value="PKD"/>
    <property type="match status" value="1"/>
</dbReference>
<dbReference type="InterPro" id="IPR035986">
    <property type="entry name" value="PKD_dom_sf"/>
</dbReference>
<dbReference type="InterPro" id="IPR026341">
    <property type="entry name" value="T9SS_type_B"/>
</dbReference>
<feature type="domain" description="PKD" evidence="2">
    <location>
        <begin position="392"/>
        <end position="443"/>
    </location>
</feature>
<comment type="caution">
    <text evidence="3">The sequence shown here is derived from an EMBL/GenBank/DDBJ whole genome shotgun (WGS) entry which is preliminary data.</text>
</comment>
<accession>A0A4V1N2B8</accession>
<evidence type="ECO:0000313" key="3">
    <source>
        <dbReference type="EMBL" id="RXR21171.1"/>
    </source>
</evidence>
<dbReference type="AlphaFoldDB" id="A0A4V1N2B8"/>
<evidence type="ECO:0000256" key="1">
    <source>
        <dbReference type="SAM" id="SignalP"/>
    </source>
</evidence>
<name>A0A4V1N2B8_9FLAO</name>
<feature type="chain" id="PRO_5020667641" evidence="1">
    <location>
        <begin position="19"/>
        <end position="763"/>
    </location>
</feature>
<dbReference type="RefSeq" id="WP_129434784.1">
    <property type="nucleotide sequence ID" value="NZ_SBKO01000001.1"/>
</dbReference>
<dbReference type="InterPro" id="IPR015943">
    <property type="entry name" value="WD40/YVTN_repeat-like_dom_sf"/>
</dbReference>
<feature type="signal peptide" evidence="1">
    <location>
        <begin position="1"/>
        <end position="18"/>
    </location>
</feature>
<dbReference type="Proteomes" id="UP000290283">
    <property type="component" value="Unassembled WGS sequence"/>
</dbReference>
<dbReference type="NCBIfam" id="TIGR04131">
    <property type="entry name" value="Bac_Flav_CTERM"/>
    <property type="match status" value="1"/>
</dbReference>
<protein>
    <submittedName>
        <fullName evidence="3">T9SS type B sorting domain-containing protein</fullName>
    </submittedName>
</protein>
<dbReference type="Pfam" id="PF13585">
    <property type="entry name" value="CHU_C"/>
    <property type="match status" value="1"/>
</dbReference>
<sequence length="763" mass="82872">MQLLKRILFLLVFQTSLAQGEANYWYFGGGAGLDFNSGVPVAVTNGQTNNIEGCATISNEVGELLFYTDGVTVWNKNHVIMQNGSALFGHNSSTQSATIVPKPGSINLYYIFTIDATAGSNGFSYSVVDIDAQGGLGAVVAKNVFVYGPTCEKLAVIKKSDDFNYWIVTHDWGTNLFKTFELTTSGLNATPVNTAVGPVYTGNVDVTRGTMKISSNGKKLAACSSGLGQLDLFDFNTTTGVLSNPILLLNEPGEMYGVEFSSNNKFLYVSNATQRKVYQFNLNAVSIPASIITVSTQPEQPSSLQMGPDGKIYVALFNSNFLSVINSPNVSGSGCNYQVNGVDLLGKLSFQGLPVFNQSFLFTSEIISENTCLGESTNFSVEANETVNSILWDFGDGTTANSITASHVYTVPGEYTITAIVSSNFGDSTITKKVFVSSPPTVTIPILKFCDNNDGTYTVDTTTLFSDIVGSQSDVNLTIYDANNQPLPNPLPNPLTVSNLSLIAEVNFINNPDCKNVFNLPNSIVALPNILLVSEDVVCDNNQKIKALVTNSSGLYTYKWFIDTIEVENEITNELAITKTGNYKVVVTNENGCSAESNKNILKSSIATIIKMESPQFASNSSIRVYVIGLGSYEYALDNIDGPYQDSNYFESVSASKHTVYVRDKNGCGIVSEEIAILSIPNFFTPNNDGFNDYWNIKGIIDTSETISIAIFDRFGKVLKKITTKEMGWDGTYNGKAVTATDYWYSFTLADSREVKGHFSLKR</sequence>
<reference evidence="4" key="1">
    <citation type="submission" date="2019-01" db="EMBL/GenBank/DDBJ databases">
        <title>Cytophagaceae bacterium strain CAR-16.</title>
        <authorList>
            <person name="Chen W.-M."/>
        </authorList>
    </citation>
    <scope>NUCLEOTIDE SEQUENCE [LARGE SCALE GENOMIC DNA]</scope>
    <source>
        <strain evidence="4">LLJ-11</strain>
    </source>
</reference>
<dbReference type="SUPFAM" id="SSF49299">
    <property type="entry name" value="PKD domain"/>
    <property type="match status" value="1"/>
</dbReference>
<gene>
    <name evidence="3" type="ORF">EQG63_04325</name>
</gene>
<dbReference type="EMBL" id="SBKO01000001">
    <property type="protein sequence ID" value="RXR21171.1"/>
    <property type="molecule type" value="Genomic_DNA"/>
</dbReference>
<dbReference type="InterPro" id="IPR013783">
    <property type="entry name" value="Ig-like_fold"/>
</dbReference>
<dbReference type="SMART" id="SM00089">
    <property type="entry name" value="PKD"/>
    <property type="match status" value="1"/>
</dbReference>
<dbReference type="Gene3D" id="2.60.40.10">
    <property type="entry name" value="Immunoglobulins"/>
    <property type="match status" value="2"/>
</dbReference>
<dbReference type="Pfam" id="PF18911">
    <property type="entry name" value="PKD_4"/>
    <property type="match status" value="1"/>
</dbReference>
<evidence type="ECO:0000313" key="4">
    <source>
        <dbReference type="Proteomes" id="UP000290283"/>
    </source>
</evidence>
<organism evidence="3 4">
    <name type="scientific">Flavobacterium amnicola</name>
    <dbReference type="NCBI Taxonomy" id="2506422"/>
    <lineage>
        <taxon>Bacteria</taxon>
        <taxon>Pseudomonadati</taxon>
        <taxon>Bacteroidota</taxon>
        <taxon>Flavobacteriia</taxon>
        <taxon>Flavobacteriales</taxon>
        <taxon>Flavobacteriaceae</taxon>
        <taxon>Flavobacterium</taxon>
    </lineage>
</organism>
<dbReference type="InterPro" id="IPR000601">
    <property type="entry name" value="PKD_dom"/>
</dbReference>